<dbReference type="HOGENOM" id="CLU_023995_0_1_1"/>
<keyword evidence="5 11" id="KW-0812">Transmembrane</keyword>
<dbReference type="Ensembl" id="ENSCSAVT00000014161.1">
    <property type="protein sequence ID" value="ENSCSAVP00000014000.1"/>
    <property type="gene ID" value="ENSCSAVG00000008207.1"/>
</dbReference>
<evidence type="ECO:0000256" key="2">
    <source>
        <dbReference type="ARBA" id="ARBA00005420"/>
    </source>
</evidence>
<dbReference type="OMA" id="GGNICCI"/>
<reference evidence="13" key="1">
    <citation type="submission" date="2003-08" db="EMBL/GenBank/DDBJ databases">
        <authorList>
            <person name="Birren B."/>
            <person name="Nusbaum C."/>
            <person name="Abebe A."/>
            <person name="Abouelleil A."/>
            <person name="Adekoya E."/>
            <person name="Ait-zahra M."/>
            <person name="Allen N."/>
            <person name="Allen T."/>
            <person name="An P."/>
            <person name="Anderson M."/>
            <person name="Anderson S."/>
            <person name="Arachchi H."/>
            <person name="Armbruster J."/>
            <person name="Bachantsang P."/>
            <person name="Baldwin J."/>
            <person name="Barry A."/>
            <person name="Bayul T."/>
            <person name="Blitshsteyn B."/>
            <person name="Bloom T."/>
            <person name="Blye J."/>
            <person name="Boguslavskiy L."/>
            <person name="Borowsky M."/>
            <person name="Boukhgalter B."/>
            <person name="Brunache A."/>
            <person name="Butler J."/>
            <person name="Calixte N."/>
            <person name="Calvo S."/>
            <person name="Camarata J."/>
            <person name="Campo K."/>
            <person name="Chang J."/>
            <person name="Cheshatsang Y."/>
            <person name="Citroen M."/>
            <person name="Collymore A."/>
            <person name="Considine T."/>
            <person name="Cook A."/>
            <person name="Cooke P."/>
            <person name="Corum B."/>
            <person name="Cuomo C."/>
            <person name="David R."/>
            <person name="Dawoe T."/>
            <person name="Degray S."/>
            <person name="Dodge S."/>
            <person name="Dooley K."/>
            <person name="Dorje P."/>
            <person name="Dorjee K."/>
            <person name="Dorris L."/>
            <person name="Duffey N."/>
            <person name="Dupes A."/>
            <person name="Elkins T."/>
            <person name="Engels R."/>
            <person name="Erickson J."/>
            <person name="Farina A."/>
            <person name="Faro S."/>
            <person name="Ferreira P."/>
            <person name="Fischer H."/>
            <person name="Fitzgerald M."/>
            <person name="Foley K."/>
            <person name="Gage D."/>
            <person name="Galagan J."/>
            <person name="Gearin G."/>
            <person name="Gnerre S."/>
            <person name="Gnirke A."/>
            <person name="Goyette A."/>
            <person name="Graham J."/>
            <person name="Grandbois E."/>
            <person name="Gyaltsen K."/>
            <person name="Hafez N."/>
            <person name="Hagopian D."/>
            <person name="Hagos B."/>
            <person name="Hall J."/>
            <person name="Hatcher B."/>
            <person name="Heller A."/>
            <person name="Higgins H."/>
            <person name="Honan T."/>
            <person name="Horn A."/>
            <person name="Houde N."/>
            <person name="Hughes L."/>
            <person name="Hulme W."/>
            <person name="Husby E."/>
            <person name="Iliev I."/>
            <person name="Jaffe D."/>
            <person name="Jones C."/>
            <person name="Kamal M."/>
            <person name="Kamat A."/>
            <person name="Kamvysselis M."/>
            <person name="Karlsson E."/>
            <person name="Kells C."/>
            <person name="Kieu A."/>
            <person name="Kisner P."/>
            <person name="Kodira C."/>
            <person name="Kulbokas E."/>
            <person name="Labutti K."/>
            <person name="Lama D."/>
            <person name="Landers T."/>
            <person name="Leger J."/>
            <person name="Levine S."/>
            <person name="Lewis D."/>
            <person name="Lewis T."/>
            <person name="Lindblad-toh K."/>
            <person name="Liu X."/>
            <person name="Lokyitsang T."/>
            <person name="Lokyitsang Y."/>
            <person name="Lucien O."/>
            <person name="Lui A."/>
            <person name="Ma L.J."/>
            <person name="Mabbitt R."/>
            <person name="Macdonald J."/>
            <person name="Maclean C."/>
            <person name="Major J."/>
            <person name="Manning J."/>
            <person name="Marabella R."/>
            <person name="Maru K."/>
            <person name="Matthews C."/>
            <person name="Mauceli E."/>
            <person name="Mccarthy M."/>
            <person name="Mcdonough S."/>
            <person name="Mcghee T."/>
            <person name="Meldrim J."/>
            <person name="Meneus L."/>
            <person name="Mesirov J."/>
            <person name="Mihalev A."/>
            <person name="Mihova T."/>
            <person name="Mikkelsen T."/>
            <person name="Mlenga V."/>
            <person name="Moru K."/>
            <person name="Mozes J."/>
            <person name="Mulrain L."/>
            <person name="Munson G."/>
            <person name="Naylor J."/>
            <person name="Newes C."/>
            <person name="Nguyen C."/>
            <person name="Nguyen N."/>
            <person name="Nguyen T."/>
            <person name="Nicol R."/>
            <person name="Nielsen C."/>
            <person name="Nizzari M."/>
            <person name="Norbu C."/>
            <person name="Norbu N."/>
            <person name="O'donnell P."/>
            <person name="Okoawo O."/>
            <person name="O'leary S."/>
            <person name="Omotosho B."/>
            <person name="O'neill K."/>
            <person name="Osman S."/>
            <person name="Parker S."/>
            <person name="Perrin D."/>
            <person name="Phunkhang P."/>
            <person name="Piqani B."/>
            <person name="Purcell S."/>
            <person name="Rachupka T."/>
            <person name="Ramasamy U."/>
            <person name="Rameau R."/>
            <person name="Ray V."/>
            <person name="Raymond C."/>
            <person name="Retta R."/>
            <person name="Richardson S."/>
            <person name="Rise C."/>
            <person name="Rodriguez J."/>
            <person name="Rogers J."/>
            <person name="Rogov P."/>
            <person name="Rutman M."/>
            <person name="Schupbach R."/>
            <person name="Seaman C."/>
            <person name="Settipalli S."/>
            <person name="Sharpe T."/>
            <person name="Sheridan J."/>
            <person name="Sherpa N."/>
            <person name="Shi J."/>
            <person name="Smirnov S."/>
            <person name="Smith C."/>
            <person name="Sougnez C."/>
            <person name="Spencer B."/>
            <person name="Stalker J."/>
            <person name="Stange-thomann N."/>
            <person name="Stavropoulos S."/>
            <person name="Stetson K."/>
            <person name="Stone C."/>
            <person name="Stone S."/>
            <person name="Stubbs M."/>
            <person name="Talamas J."/>
            <person name="Tchuinga P."/>
            <person name="Tenzing P."/>
            <person name="Tesfaye S."/>
            <person name="Theodore J."/>
            <person name="Thoulutsang Y."/>
            <person name="Topham K."/>
            <person name="Towey S."/>
            <person name="Tsamla T."/>
            <person name="Tsomo N."/>
            <person name="Vallee D."/>
            <person name="Vassiliev H."/>
            <person name="Venkataraman V."/>
            <person name="Vinson J."/>
            <person name="Vo A."/>
            <person name="Wade C."/>
            <person name="Wang S."/>
            <person name="Wangchuk T."/>
            <person name="Wangdi T."/>
            <person name="Whittaker C."/>
            <person name="Wilkinson J."/>
            <person name="Wu Y."/>
            <person name="Wyman D."/>
            <person name="Yadav S."/>
            <person name="Yang S."/>
            <person name="Yang X."/>
            <person name="Yeager S."/>
            <person name="Yee E."/>
            <person name="Young G."/>
            <person name="Zainoun J."/>
            <person name="Zembeck L."/>
            <person name="Zimmer A."/>
            <person name="Zody M."/>
            <person name="Lander E."/>
        </authorList>
    </citation>
    <scope>NUCLEOTIDE SEQUENCE [LARGE SCALE GENOMIC DNA]</scope>
</reference>
<keyword evidence="4 11" id="KW-0808">Transferase</keyword>
<evidence type="ECO:0000256" key="9">
    <source>
        <dbReference type="ARBA" id="ARBA00023136"/>
    </source>
</evidence>
<evidence type="ECO:0000256" key="7">
    <source>
        <dbReference type="ARBA" id="ARBA00022989"/>
    </source>
</evidence>
<keyword evidence="6 11" id="KW-0256">Endoplasmic reticulum</keyword>
<name>H2Z8T5_CIOSA</name>
<keyword evidence="7 11" id="KW-1133">Transmembrane helix</keyword>
<evidence type="ECO:0000256" key="5">
    <source>
        <dbReference type="ARBA" id="ARBA00022692"/>
    </source>
</evidence>
<evidence type="ECO:0000256" key="3">
    <source>
        <dbReference type="ARBA" id="ARBA00022516"/>
    </source>
</evidence>
<evidence type="ECO:0000256" key="6">
    <source>
        <dbReference type="ARBA" id="ARBA00022824"/>
    </source>
</evidence>
<dbReference type="Proteomes" id="UP000007875">
    <property type="component" value="Unassembled WGS sequence"/>
</dbReference>
<keyword evidence="3" id="KW-0444">Lipid biosynthesis</keyword>
<evidence type="ECO:0000313" key="12">
    <source>
        <dbReference type="Ensembl" id="ENSCSAVP00000014000.1"/>
    </source>
</evidence>
<keyword evidence="8" id="KW-0443">Lipid metabolism</keyword>
<accession>H2Z8T5</accession>
<comment type="similarity">
    <text evidence="2 11">Belongs to the diacylglycerol acyltransferase family.</text>
</comment>
<organism evidence="12 13">
    <name type="scientific">Ciona savignyi</name>
    <name type="common">Pacific transparent sea squirt</name>
    <dbReference type="NCBI Taxonomy" id="51511"/>
    <lineage>
        <taxon>Eukaryota</taxon>
        <taxon>Metazoa</taxon>
        <taxon>Chordata</taxon>
        <taxon>Tunicata</taxon>
        <taxon>Ascidiacea</taxon>
        <taxon>Phlebobranchia</taxon>
        <taxon>Cionidae</taxon>
        <taxon>Ciona</taxon>
    </lineage>
</organism>
<dbReference type="AlphaFoldDB" id="H2Z8T5"/>
<dbReference type="EC" id="2.3.1.-" evidence="11"/>
<evidence type="ECO:0000256" key="11">
    <source>
        <dbReference type="RuleBase" id="RU367023"/>
    </source>
</evidence>
<reference evidence="12" key="2">
    <citation type="submission" date="2025-08" db="UniProtKB">
        <authorList>
            <consortium name="Ensembl"/>
        </authorList>
    </citation>
    <scope>IDENTIFICATION</scope>
</reference>
<dbReference type="GeneTree" id="ENSGT01030000234582"/>
<dbReference type="STRING" id="51511.ENSCSAVP00000014000"/>
<sequence length="334" mass="38601">MIEFAPIRIPVIRRLQTLAVSHFVFCFLFFAAVSTLVTVYLTLFTSYWPFTTLYFVYLFFDRNTPESGGRRSTWIRNWRLWKWMSDYFPCTLHKTVDLDPTRNYIFGIHPHGVLCVGSFTHFSTNGSNFDHIFPGFKSYLTMLPFWFKTPFFRDYAMTGGLVPSSKKAIQHIITRPKGGNICCIIPGGAPESLNARPGDVVLILKNRIGFLKMAVTNGVPLVPVFSFGDHALWEQKPNPPGSFIRRFQDSSQKWTQVALPMFHARGIFQYNYGLMPYRRSVHTVVGEPIEIVQRSNPTSEELLQLQELYISRLRDMFEAHKSKYLPDDCKLIIN</sequence>
<keyword evidence="10" id="KW-0012">Acyltransferase</keyword>
<evidence type="ECO:0000256" key="1">
    <source>
        <dbReference type="ARBA" id="ARBA00004477"/>
    </source>
</evidence>
<comment type="caution">
    <text evidence="11">Lacks conserved residue(s) required for the propagation of feature annotation.</text>
</comment>
<dbReference type="GO" id="GO:0005789">
    <property type="term" value="C:endoplasmic reticulum membrane"/>
    <property type="evidence" value="ECO:0007669"/>
    <property type="project" value="UniProtKB-SubCell"/>
</dbReference>
<dbReference type="InParanoid" id="H2Z8T5"/>
<dbReference type="GO" id="GO:0019432">
    <property type="term" value="P:triglyceride biosynthetic process"/>
    <property type="evidence" value="ECO:0007669"/>
    <property type="project" value="TreeGrafter"/>
</dbReference>
<evidence type="ECO:0000313" key="13">
    <source>
        <dbReference type="Proteomes" id="UP000007875"/>
    </source>
</evidence>
<dbReference type="InterPro" id="IPR007130">
    <property type="entry name" value="DAGAT"/>
</dbReference>
<dbReference type="PANTHER" id="PTHR12317">
    <property type="entry name" value="DIACYLGLYCEROL O-ACYLTRANSFERASE"/>
    <property type="match status" value="1"/>
</dbReference>
<keyword evidence="13" id="KW-1185">Reference proteome</keyword>
<feature type="transmembrane region" description="Helical" evidence="11">
    <location>
        <begin position="12"/>
        <end position="33"/>
    </location>
</feature>
<evidence type="ECO:0000256" key="4">
    <source>
        <dbReference type="ARBA" id="ARBA00022679"/>
    </source>
</evidence>
<protein>
    <recommendedName>
        <fullName evidence="11">Acyltransferase</fullName>
        <ecNumber evidence="11">2.3.1.-</ecNumber>
    </recommendedName>
</protein>
<dbReference type="GO" id="GO:0004144">
    <property type="term" value="F:diacylglycerol O-acyltransferase activity"/>
    <property type="evidence" value="ECO:0007669"/>
    <property type="project" value="TreeGrafter"/>
</dbReference>
<keyword evidence="9 11" id="KW-0472">Membrane</keyword>
<comment type="subcellular location">
    <subcellularLocation>
        <location evidence="1 11">Endoplasmic reticulum membrane</location>
        <topology evidence="1 11">Multi-pass membrane protein</topology>
    </subcellularLocation>
</comment>
<dbReference type="PANTHER" id="PTHR12317:SF79">
    <property type="entry name" value="ACYLTRANSFERASE"/>
    <property type="match status" value="1"/>
</dbReference>
<dbReference type="eggNOG" id="KOG0831">
    <property type="taxonomic scope" value="Eukaryota"/>
</dbReference>
<evidence type="ECO:0000256" key="8">
    <source>
        <dbReference type="ARBA" id="ARBA00023098"/>
    </source>
</evidence>
<reference evidence="12" key="3">
    <citation type="submission" date="2025-09" db="UniProtKB">
        <authorList>
            <consortium name="Ensembl"/>
        </authorList>
    </citation>
    <scope>IDENTIFICATION</scope>
</reference>
<dbReference type="CDD" id="cd07987">
    <property type="entry name" value="LPLAT_MGAT-like"/>
    <property type="match status" value="1"/>
</dbReference>
<evidence type="ECO:0000256" key="10">
    <source>
        <dbReference type="ARBA" id="ARBA00023315"/>
    </source>
</evidence>
<dbReference type="Pfam" id="PF03982">
    <property type="entry name" value="DAGAT"/>
    <property type="match status" value="1"/>
</dbReference>
<proteinExistence type="inferred from homology"/>